<dbReference type="FunFam" id="3.30.565.10:FF:000010">
    <property type="entry name" value="Sensor histidine kinase RcsC"/>
    <property type="match status" value="1"/>
</dbReference>
<dbReference type="GO" id="GO:0005524">
    <property type="term" value="F:ATP binding"/>
    <property type="evidence" value="ECO:0007669"/>
    <property type="project" value="UniProtKB-KW"/>
</dbReference>
<keyword evidence="9" id="KW-0418">Kinase</keyword>
<dbReference type="Pfam" id="PF02518">
    <property type="entry name" value="HATPase_c"/>
    <property type="match status" value="1"/>
</dbReference>
<dbReference type="CDD" id="cd01007">
    <property type="entry name" value="PBP2_BvgS_HisK_like"/>
    <property type="match status" value="1"/>
</dbReference>
<dbReference type="InterPro" id="IPR001638">
    <property type="entry name" value="Solute-binding_3/MltF_N"/>
</dbReference>
<evidence type="ECO:0000256" key="9">
    <source>
        <dbReference type="ARBA" id="ARBA00022777"/>
    </source>
</evidence>
<dbReference type="PROSITE" id="PS50894">
    <property type="entry name" value="HPT"/>
    <property type="match status" value="1"/>
</dbReference>
<evidence type="ECO:0000256" key="15">
    <source>
        <dbReference type="PROSITE-ProRule" id="PRU00169"/>
    </source>
</evidence>
<dbReference type="GO" id="GO:0009927">
    <property type="term" value="F:histidine phosphotransfer kinase activity"/>
    <property type="evidence" value="ECO:0007669"/>
    <property type="project" value="TreeGrafter"/>
</dbReference>
<keyword evidence="5" id="KW-0997">Cell inner membrane</keyword>
<dbReference type="PANTHER" id="PTHR43047">
    <property type="entry name" value="TWO-COMPONENT HISTIDINE PROTEIN KINASE"/>
    <property type="match status" value="1"/>
</dbReference>
<feature type="transmembrane region" description="Helical" evidence="16">
    <location>
        <begin position="262"/>
        <end position="284"/>
    </location>
</feature>
<keyword evidence="10 20" id="KW-0067">ATP-binding</keyword>
<dbReference type="SUPFAM" id="SSF53850">
    <property type="entry name" value="Periplasmic binding protein-like II"/>
    <property type="match status" value="1"/>
</dbReference>
<keyword evidence="7" id="KW-0808">Transferase</keyword>
<evidence type="ECO:0000256" key="2">
    <source>
        <dbReference type="ARBA" id="ARBA00004429"/>
    </source>
</evidence>
<dbReference type="PROSITE" id="PS50110">
    <property type="entry name" value="RESPONSE_REGULATORY"/>
    <property type="match status" value="1"/>
</dbReference>
<feature type="domain" description="Response regulatory" evidence="18">
    <location>
        <begin position="550"/>
        <end position="670"/>
    </location>
</feature>
<keyword evidence="11 16" id="KW-1133">Transmembrane helix</keyword>
<keyword evidence="8 16" id="KW-0812">Transmembrane</keyword>
<evidence type="ECO:0000256" key="7">
    <source>
        <dbReference type="ARBA" id="ARBA00022679"/>
    </source>
</evidence>
<dbReference type="EMBL" id="JANLFC010000120">
    <property type="protein sequence ID" value="MCR4451275.1"/>
    <property type="molecule type" value="Genomic_DNA"/>
</dbReference>
<dbReference type="SUPFAM" id="SSF55874">
    <property type="entry name" value="ATPase domain of HSP90 chaperone/DNA topoisomerase II/histidine kinase"/>
    <property type="match status" value="1"/>
</dbReference>
<dbReference type="Gene3D" id="3.40.50.2300">
    <property type="match status" value="1"/>
</dbReference>
<evidence type="ECO:0000256" key="14">
    <source>
        <dbReference type="PROSITE-ProRule" id="PRU00110"/>
    </source>
</evidence>
<dbReference type="SMART" id="SM00388">
    <property type="entry name" value="HisKA"/>
    <property type="match status" value="1"/>
</dbReference>
<organism evidence="20 21">
    <name type="scientific">Aeromonas veronii</name>
    <dbReference type="NCBI Taxonomy" id="654"/>
    <lineage>
        <taxon>Bacteria</taxon>
        <taxon>Pseudomonadati</taxon>
        <taxon>Pseudomonadota</taxon>
        <taxon>Gammaproteobacteria</taxon>
        <taxon>Aeromonadales</taxon>
        <taxon>Aeromonadaceae</taxon>
        <taxon>Aeromonas</taxon>
    </lineage>
</organism>
<proteinExistence type="predicted"/>
<dbReference type="Gene3D" id="1.10.287.130">
    <property type="match status" value="1"/>
</dbReference>
<keyword evidence="6 15" id="KW-0597">Phosphoprotein</keyword>
<dbReference type="GO" id="GO:0000155">
    <property type="term" value="F:phosphorelay sensor kinase activity"/>
    <property type="evidence" value="ECO:0007669"/>
    <property type="project" value="InterPro"/>
</dbReference>
<dbReference type="Pfam" id="PF01627">
    <property type="entry name" value="Hpt"/>
    <property type="match status" value="1"/>
</dbReference>
<comment type="catalytic activity">
    <reaction evidence="1">
        <text>ATP + protein L-histidine = ADP + protein N-phospho-L-histidine.</text>
        <dbReference type="EC" id="2.7.13.3"/>
    </reaction>
</comment>
<dbReference type="InterPro" id="IPR036641">
    <property type="entry name" value="HPT_dom_sf"/>
</dbReference>
<dbReference type="CDD" id="cd16922">
    <property type="entry name" value="HATPase_EvgS-ArcB-TorS-like"/>
    <property type="match status" value="1"/>
</dbReference>
<evidence type="ECO:0000256" key="12">
    <source>
        <dbReference type="ARBA" id="ARBA00023012"/>
    </source>
</evidence>
<evidence type="ECO:0000256" key="6">
    <source>
        <dbReference type="ARBA" id="ARBA00022553"/>
    </source>
</evidence>
<dbReference type="Pfam" id="PF00072">
    <property type="entry name" value="Response_reg"/>
    <property type="match status" value="1"/>
</dbReference>
<evidence type="ECO:0000256" key="5">
    <source>
        <dbReference type="ARBA" id="ARBA00022519"/>
    </source>
</evidence>
<gene>
    <name evidence="20" type="ORF">NS965_23075</name>
</gene>
<dbReference type="Pfam" id="PF00512">
    <property type="entry name" value="HisKA"/>
    <property type="match status" value="1"/>
</dbReference>
<dbReference type="SUPFAM" id="SSF47384">
    <property type="entry name" value="Homodimeric domain of signal transducing histidine kinase"/>
    <property type="match status" value="1"/>
</dbReference>
<feature type="domain" description="Histidine kinase" evidence="17">
    <location>
        <begin position="306"/>
        <end position="525"/>
    </location>
</feature>
<keyword evidence="13 16" id="KW-0472">Membrane</keyword>
<evidence type="ECO:0000313" key="20">
    <source>
        <dbReference type="EMBL" id="MCR4451275.1"/>
    </source>
</evidence>
<dbReference type="InterPro" id="IPR036890">
    <property type="entry name" value="HATPase_C_sf"/>
</dbReference>
<dbReference type="InterPro" id="IPR003661">
    <property type="entry name" value="HisK_dim/P_dom"/>
</dbReference>
<evidence type="ECO:0000256" key="1">
    <source>
        <dbReference type="ARBA" id="ARBA00000085"/>
    </source>
</evidence>
<dbReference type="InterPro" id="IPR005467">
    <property type="entry name" value="His_kinase_dom"/>
</dbReference>
<dbReference type="Gene3D" id="1.20.120.160">
    <property type="entry name" value="HPT domain"/>
    <property type="match status" value="1"/>
</dbReference>
<protein>
    <recommendedName>
        <fullName evidence="3">histidine kinase</fullName>
        <ecNumber evidence="3">2.7.13.3</ecNumber>
    </recommendedName>
</protein>
<dbReference type="PANTHER" id="PTHR43047:SF72">
    <property type="entry name" value="OSMOSENSING HISTIDINE PROTEIN KINASE SLN1"/>
    <property type="match status" value="1"/>
</dbReference>
<feature type="modified residue" description="4-aspartylphosphate" evidence="15">
    <location>
        <position position="600"/>
    </location>
</feature>
<evidence type="ECO:0000256" key="13">
    <source>
        <dbReference type="ARBA" id="ARBA00023136"/>
    </source>
</evidence>
<name>A0AAW5MBH8_AERVE</name>
<dbReference type="InterPro" id="IPR008207">
    <property type="entry name" value="Sig_transdc_His_kin_Hpt_dom"/>
</dbReference>
<dbReference type="InterPro" id="IPR036097">
    <property type="entry name" value="HisK_dim/P_sf"/>
</dbReference>
<dbReference type="InterPro" id="IPR004358">
    <property type="entry name" value="Sig_transdc_His_kin-like_C"/>
</dbReference>
<dbReference type="SMART" id="SM00062">
    <property type="entry name" value="PBPb"/>
    <property type="match status" value="1"/>
</dbReference>
<feature type="domain" description="HPt" evidence="19">
    <location>
        <begin position="679"/>
        <end position="776"/>
    </location>
</feature>
<dbReference type="InterPro" id="IPR003594">
    <property type="entry name" value="HATPase_dom"/>
</dbReference>
<evidence type="ECO:0000256" key="3">
    <source>
        <dbReference type="ARBA" id="ARBA00012438"/>
    </source>
</evidence>
<evidence type="ECO:0000256" key="16">
    <source>
        <dbReference type="SAM" id="Phobius"/>
    </source>
</evidence>
<evidence type="ECO:0000259" key="19">
    <source>
        <dbReference type="PROSITE" id="PS50894"/>
    </source>
</evidence>
<dbReference type="Gene3D" id="3.40.190.10">
    <property type="entry name" value="Periplasmic binding protein-like II"/>
    <property type="match status" value="2"/>
</dbReference>
<reference evidence="20" key="1">
    <citation type="submission" date="2022-08" db="EMBL/GenBank/DDBJ databases">
        <title>A global survey of hypervirulent Aeromonas hydrophila identified this emerging pathogen in farmed fish in the lower Mekong River basin.</title>
        <authorList>
            <person name="Xu T."/>
            <person name="Rasmussen-Ivey C.R."/>
            <person name="Moen F.S."/>
            <person name="Fernandez Bravo A."/>
            <person name="Lamy B."/>
            <person name="Beaz-Hidalgo R."/>
            <person name="Khan C.D."/>
            <person name="Castro Escarpulli G."/>
            <person name="Yasin I.S.M."/>
            <person name="Figueras M.J."/>
            <person name="Azzam Sayuti M."/>
            <person name="Karim M.M."/>
            <person name="Alam K.M."/>
            <person name="Le T.T.T."/>
            <person name="Thao N.H.P."/>
            <person name="Addo S."/>
            <person name="Duodu S."/>
            <person name="Ali S."/>
            <person name="Mey S."/>
            <person name="Somony T."/>
            <person name="Liles M.R."/>
        </authorList>
    </citation>
    <scope>NUCLEOTIDE SEQUENCE</scope>
    <source>
        <strain evidence="20">0.14</strain>
    </source>
</reference>
<dbReference type="PROSITE" id="PS50109">
    <property type="entry name" value="HIS_KIN"/>
    <property type="match status" value="1"/>
</dbReference>
<dbReference type="CDD" id="cd00082">
    <property type="entry name" value="HisKA"/>
    <property type="match status" value="1"/>
</dbReference>
<evidence type="ECO:0000256" key="8">
    <source>
        <dbReference type="ARBA" id="ARBA00022692"/>
    </source>
</evidence>
<evidence type="ECO:0000256" key="11">
    <source>
        <dbReference type="ARBA" id="ARBA00022989"/>
    </source>
</evidence>
<comment type="caution">
    <text evidence="20">The sequence shown here is derived from an EMBL/GenBank/DDBJ whole genome shotgun (WGS) entry which is preliminary data.</text>
</comment>
<keyword evidence="10 20" id="KW-0547">Nucleotide-binding</keyword>
<dbReference type="SMART" id="SM00448">
    <property type="entry name" value="REC"/>
    <property type="match status" value="1"/>
</dbReference>
<dbReference type="PRINTS" id="PR00344">
    <property type="entry name" value="BCTRLSENSOR"/>
</dbReference>
<dbReference type="AlphaFoldDB" id="A0AAW5MBH8"/>
<feature type="modified residue" description="Phosphohistidine" evidence="14">
    <location>
        <position position="718"/>
    </location>
</feature>
<comment type="subcellular location">
    <subcellularLocation>
        <location evidence="2">Cell inner membrane</location>
        <topology evidence="2">Multi-pass membrane protein</topology>
    </subcellularLocation>
</comment>
<dbReference type="Proteomes" id="UP001204061">
    <property type="component" value="Unassembled WGS sequence"/>
</dbReference>
<dbReference type="EC" id="2.7.13.3" evidence="3"/>
<keyword evidence="12" id="KW-0902">Two-component regulatory system</keyword>
<dbReference type="SMART" id="SM00387">
    <property type="entry name" value="HATPase_c"/>
    <property type="match status" value="1"/>
</dbReference>
<dbReference type="CDD" id="cd17546">
    <property type="entry name" value="REC_hyHK_CKI1_RcsC-like"/>
    <property type="match status" value="1"/>
</dbReference>
<evidence type="ECO:0000259" key="18">
    <source>
        <dbReference type="PROSITE" id="PS50110"/>
    </source>
</evidence>
<sequence>MTRILFGLLYLFTSLVYGDVSLSEQERQWIRENPVIGYQSNGTWPVDFHRNGQHMGLVRDYLNTIAKLTGLKFVENNLDIPSRSQLPTWLIPVASPTLSSLSPQQWKLTDAYFTVGALVVTQANKPSVYTLRQLEGYTLAIQKTSLYRNWLGKNYPKIKLIAYEDGLQALQAVKKGEAYAAMGAEFSIRPLLQRYFTTTLAIAGYPPEAYTGVHMAISAEQPELRSIINKALMSLSAQETDDIFNRWVEELILGIPPISTVFYYYSGEAVLLLILLLLLAGSLYQARRARMRAEHSEAEKSRFLAVMSHEIRTPMNAVMASLELLQRPGALQKHEYISLARTSAEGLMALLNDILDYSRLESGQLELHVDTMELHSFLKAIYDSHLPGAISKGLTLRMECSMNELWIRADSQRLRQILHNLLSNAIKFSEQGEVVLAADVKNGEGASRILTLSVLDQGPGIPESEQERLFNAWQQVDNSMTRRHGGSGLGLYICQQLATLMGGTLSLTSQAGEGAAVYLALQVECQQPQESTAQDQDIEHTLPQFSETMSVLVVEDHPVNQRLLMDQLEVLGCHCEVAVDGLAALRLIAEENYYSAVLLDCNLPDMSGYVVSKKIRAFESRMQREPMPIIAISAMSDSAHVVRVRESGMDDVLFKPIRLKMLADTLSRWCQYEIVSPQSASQTVAVSAREREYLEEDLKGLSMAMTLEDMPQMRHYSHRIKGVALMLGLTRLASLATALEERLIQGEPMSIEEGEEWQKKLKEQIVQSSTSEVPHV</sequence>
<dbReference type="GO" id="GO:0005886">
    <property type="term" value="C:plasma membrane"/>
    <property type="evidence" value="ECO:0007669"/>
    <property type="project" value="UniProtKB-SubCell"/>
</dbReference>
<dbReference type="InterPro" id="IPR001789">
    <property type="entry name" value="Sig_transdc_resp-reg_receiver"/>
</dbReference>
<dbReference type="RefSeq" id="WP_257726282.1">
    <property type="nucleotide sequence ID" value="NZ_JANLFC010000120.1"/>
</dbReference>
<dbReference type="SUPFAM" id="SSF47226">
    <property type="entry name" value="Histidine-containing phosphotransfer domain, HPT domain"/>
    <property type="match status" value="1"/>
</dbReference>
<evidence type="ECO:0000256" key="10">
    <source>
        <dbReference type="ARBA" id="ARBA00022840"/>
    </source>
</evidence>
<dbReference type="InterPro" id="IPR011006">
    <property type="entry name" value="CheY-like_superfamily"/>
</dbReference>
<keyword evidence="4" id="KW-1003">Cell membrane</keyword>
<evidence type="ECO:0000256" key="4">
    <source>
        <dbReference type="ARBA" id="ARBA00022475"/>
    </source>
</evidence>
<evidence type="ECO:0000259" key="17">
    <source>
        <dbReference type="PROSITE" id="PS50109"/>
    </source>
</evidence>
<dbReference type="CDD" id="cd00088">
    <property type="entry name" value="HPT"/>
    <property type="match status" value="1"/>
</dbReference>
<accession>A0AAW5MBH8</accession>
<dbReference type="SUPFAM" id="SSF52172">
    <property type="entry name" value="CheY-like"/>
    <property type="match status" value="1"/>
</dbReference>
<dbReference type="Gene3D" id="3.30.565.10">
    <property type="entry name" value="Histidine kinase-like ATPase, C-terminal domain"/>
    <property type="match status" value="1"/>
</dbReference>
<evidence type="ECO:0000313" key="21">
    <source>
        <dbReference type="Proteomes" id="UP001204061"/>
    </source>
</evidence>